<feature type="compositionally biased region" description="Polar residues" evidence="1">
    <location>
        <begin position="75"/>
        <end position="93"/>
    </location>
</feature>
<dbReference type="WBParaSite" id="SBAD_0000830601-mRNA-1">
    <property type="protein sequence ID" value="SBAD_0000830601-mRNA-1"/>
    <property type="gene ID" value="SBAD_0000830601"/>
</dbReference>
<sequence length="688" mass="74904">MDGRLQSGDQLLSVNGHSLLSVTQEQAAKIMSRCGPIVSFEVAKEAALYNGLARWIYDQSPVFSQENAPSARARLNTSDQVSTPSEYRYSLNSPPLFDQKKSNTSVSALSYTSSPSYYDQRTYSDSMPPRQDQLAAQAAAVAASRTYPVQETSVGASAYSVALPINKNAVGNERSFSTSNLMYEDKHHARGSVDAMQSVYQAGSGGGASVPCVSLPFQRSTYSLPRATPPSGYDERAYATTTQVASDSGHFESPPYYGATPSGSGSGSASTQAKLRDQQHGVRSEVRPAGPRPSVGAGVASISDTDVSAMTTAPYHRDMLQLQSQESRRSPSVQERNCVTGMNLPSYVPSKVASMASSARLPDDEFTTKRLVTATRSTTYSATMTSESPLDKKMETSLVLSDRSSPNLEQSAAVASSGASNAGREDFKSQIETEMEKLLKEELQRLQAKVSLNDAERRRYMVLKYELETRHGVSAYGSDHTGSKRFVPPSLSREETNHSPQLSSSGLTNATRSNPKTNVLYVQHELGSVPDHESPNYSPDNAKAAAARGSSPLTRRQEAPAHGIVLHPDSGRTFTTTAVRNMLTANKKDENDSIGRQMLRDQYYESAERKYQELAAREWHAVHQAETEQQYVRETSSGENVCQPPAWSVPEREAERAISSCPDVKYVVAICRSSSVFDGGYGRTVMRN</sequence>
<feature type="region of interest" description="Disordered" evidence="1">
    <location>
        <begin position="401"/>
        <end position="425"/>
    </location>
</feature>
<dbReference type="SUPFAM" id="SSF50156">
    <property type="entry name" value="PDZ domain-like"/>
    <property type="match status" value="1"/>
</dbReference>
<dbReference type="AlphaFoldDB" id="A0A183IWL0"/>
<dbReference type="GO" id="GO:0005911">
    <property type="term" value="C:cell-cell junction"/>
    <property type="evidence" value="ECO:0007669"/>
    <property type="project" value="InterPro"/>
</dbReference>
<evidence type="ECO:0000256" key="1">
    <source>
        <dbReference type="SAM" id="MobiDB-lite"/>
    </source>
</evidence>
<dbReference type="EMBL" id="UZAM01011156">
    <property type="protein sequence ID" value="VDP15029.1"/>
    <property type="molecule type" value="Genomic_DNA"/>
</dbReference>
<evidence type="ECO:0000313" key="5">
    <source>
        <dbReference type="WBParaSite" id="SBAD_0000830601-mRNA-1"/>
    </source>
</evidence>
<dbReference type="InterPro" id="IPR036034">
    <property type="entry name" value="PDZ_sf"/>
</dbReference>
<dbReference type="PANTHER" id="PTHR10398:SF2">
    <property type="entry name" value="AFADIN"/>
    <property type="match status" value="1"/>
</dbReference>
<dbReference type="Proteomes" id="UP000270296">
    <property type="component" value="Unassembled WGS sequence"/>
</dbReference>
<feature type="domain" description="PDZ" evidence="2">
    <location>
        <begin position="1"/>
        <end position="46"/>
    </location>
</feature>
<proteinExistence type="predicted"/>
<dbReference type="Gene3D" id="2.30.42.10">
    <property type="match status" value="1"/>
</dbReference>
<keyword evidence="4" id="KW-1185">Reference proteome</keyword>
<evidence type="ECO:0000259" key="2">
    <source>
        <dbReference type="PROSITE" id="PS50106"/>
    </source>
</evidence>
<gene>
    <name evidence="3" type="ORF">SBAD_LOCUS8007</name>
</gene>
<name>A0A183IWL0_9BILA</name>
<reference evidence="5" key="1">
    <citation type="submission" date="2016-06" db="UniProtKB">
        <authorList>
            <consortium name="WormBaseParasite"/>
        </authorList>
    </citation>
    <scope>IDENTIFICATION</scope>
</reference>
<evidence type="ECO:0000313" key="3">
    <source>
        <dbReference type="EMBL" id="VDP15029.1"/>
    </source>
</evidence>
<evidence type="ECO:0000313" key="4">
    <source>
        <dbReference type="Proteomes" id="UP000270296"/>
    </source>
</evidence>
<feature type="compositionally biased region" description="Polar residues" evidence="1">
    <location>
        <begin position="401"/>
        <end position="410"/>
    </location>
</feature>
<feature type="region of interest" description="Disordered" evidence="1">
    <location>
        <begin position="474"/>
        <end position="514"/>
    </location>
</feature>
<feature type="compositionally biased region" description="Low complexity" evidence="1">
    <location>
        <begin position="411"/>
        <end position="422"/>
    </location>
</feature>
<dbReference type="InterPro" id="IPR001478">
    <property type="entry name" value="PDZ"/>
</dbReference>
<feature type="region of interest" description="Disordered" evidence="1">
    <location>
        <begin position="528"/>
        <end position="552"/>
    </location>
</feature>
<dbReference type="OrthoDB" id="6260541at2759"/>
<feature type="compositionally biased region" description="Low complexity" evidence="1">
    <location>
        <begin position="253"/>
        <end position="271"/>
    </location>
</feature>
<dbReference type="InterPro" id="IPR028842">
    <property type="entry name" value="Afadin"/>
</dbReference>
<feature type="region of interest" description="Disordered" evidence="1">
    <location>
        <begin position="242"/>
        <end position="299"/>
    </location>
</feature>
<reference evidence="3 4" key="2">
    <citation type="submission" date="2018-11" db="EMBL/GenBank/DDBJ databases">
        <authorList>
            <consortium name="Pathogen Informatics"/>
        </authorList>
    </citation>
    <scope>NUCLEOTIDE SEQUENCE [LARGE SCALE GENOMIC DNA]</scope>
</reference>
<accession>A0A183IWL0</accession>
<feature type="compositionally biased region" description="Polar residues" evidence="1">
    <location>
        <begin position="498"/>
        <end position="514"/>
    </location>
</feature>
<feature type="region of interest" description="Disordered" evidence="1">
    <location>
        <begin position="68"/>
        <end position="94"/>
    </location>
</feature>
<feature type="compositionally biased region" description="Basic and acidic residues" evidence="1">
    <location>
        <begin position="274"/>
        <end position="286"/>
    </location>
</feature>
<organism evidence="5">
    <name type="scientific">Soboliphyme baturini</name>
    <dbReference type="NCBI Taxonomy" id="241478"/>
    <lineage>
        <taxon>Eukaryota</taxon>
        <taxon>Metazoa</taxon>
        <taxon>Ecdysozoa</taxon>
        <taxon>Nematoda</taxon>
        <taxon>Enoplea</taxon>
        <taxon>Dorylaimia</taxon>
        <taxon>Dioctophymatida</taxon>
        <taxon>Dioctophymatoidea</taxon>
        <taxon>Soboliphymatidae</taxon>
        <taxon>Soboliphyme</taxon>
    </lineage>
</organism>
<dbReference type="PROSITE" id="PS50106">
    <property type="entry name" value="PDZ"/>
    <property type="match status" value="1"/>
</dbReference>
<protein>
    <submittedName>
        <fullName evidence="5">PDZ domain-containing protein</fullName>
    </submittedName>
</protein>
<dbReference type="PANTHER" id="PTHR10398">
    <property type="entry name" value="AFADIN"/>
    <property type="match status" value="1"/>
</dbReference>